<dbReference type="Proteomes" id="UP001530293">
    <property type="component" value="Unassembled WGS sequence"/>
</dbReference>
<dbReference type="SUPFAM" id="SSF56219">
    <property type="entry name" value="DNase I-like"/>
    <property type="match status" value="1"/>
</dbReference>
<protein>
    <recommendedName>
        <fullName evidence="1">Endonuclease/exonuclease/phosphatase domain-containing protein</fullName>
    </recommendedName>
</protein>
<dbReference type="EMBL" id="JALLBG020000037">
    <property type="protein sequence ID" value="KAL3770715.1"/>
    <property type="molecule type" value="Genomic_DNA"/>
</dbReference>
<comment type="caution">
    <text evidence="2">The sequence shown here is derived from an EMBL/GenBank/DDBJ whole genome shotgun (WGS) entry which is preliminary data.</text>
</comment>
<dbReference type="InterPro" id="IPR050410">
    <property type="entry name" value="CCR4/nocturin_mRNA_transcr"/>
</dbReference>
<proteinExistence type="predicted"/>
<accession>A0ABD3ND95</accession>
<sequence>MLFFRPDYFVNAPRNASSRCRHSNSNNMKRLIPAAAVSLSMHKASTCLPSSTVTALPITSTLQIIHSSRLSMASSPVGMFYSSSTSTSNDSGIPATGTDNFSRYSKFLVKHSNGVDGMGQQRNEIEQDEAIVWMDNLWDSTMAMVKIMWTYSNTPKSHYQKRRIQRVALPLTQSPIQSLLSSSSHPHPWPKRLKRIIDILSHSRSDIICLQECEIQSFKDLVPALSTFGYDGIAQEDDRMDDAPTTIKEATRHRNPRNHIVATFWKRNKFEPVGPASVRTRSLTTVLRFRGEYGSDKDAVPTTTLHPTIAIVNVHLEGNPRRFSERTRQLQHALFDLANRMEQTRNNNNNMDKSTSSSTEDLTTLNGLILAGDFNCELQSSACSTYLRMGRLGRHAGLGGIHGEDAIVLPPSFLESTEATEVIHPIMEWGRPLPEEEMADIEPHPFRRNGMTSAYPKWLGKDNARSHFTFCSELSKRPVPGLDQIWFSSMTLKRTGLKRMFVNDSEVWERYFYNEAEMEKWREEERRKVLATGLPSLDCKYPSDHLPIGATFDWKWEECDDDSSLLLDGGKEVRRLTVVDSEGNNVQGKLVQNKPRVPQLEFENPEEELNYLLEYCPYDSEEQESDVKFILSPISPPLSLSFTSNETPTKDQMEQIEARHAKKVEVLSTASLAVRPWLKKIWKANKQVGKWNRHRLKHEARLGR</sequence>
<evidence type="ECO:0000259" key="1">
    <source>
        <dbReference type="Pfam" id="PF03372"/>
    </source>
</evidence>
<feature type="domain" description="Endonuclease/exonuclease/phosphatase" evidence="1">
    <location>
        <begin position="184"/>
        <end position="432"/>
    </location>
</feature>
<name>A0ABD3ND95_9STRA</name>
<dbReference type="Pfam" id="PF03372">
    <property type="entry name" value="Exo_endo_phos"/>
    <property type="match status" value="1"/>
</dbReference>
<dbReference type="PANTHER" id="PTHR12121:SF34">
    <property type="entry name" value="PROTEIN ANGEL"/>
    <property type="match status" value="1"/>
</dbReference>
<evidence type="ECO:0000313" key="3">
    <source>
        <dbReference type="Proteomes" id="UP001530293"/>
    </source>
</evidence>
<reference evidence="2 3" key="1">
    <citation type="submission" date="2024-10" db="EMBL/GenBank/DDBJ databases">
        <title>Updated reference genomes for cyclostephanoid diatoms.</title>
        <authorList>
            <person name="Roberts W.R."/>
            <person name="Alverson A.J."/>
        </authorList>
    </citation>
    <scope>NUCLEOTIDE SEQUENCE [LARGE SCALE GENOMIC DNA]</scope>
    <source>
        <strain evidence="2 3">AJA232-27</strain>
    </source>
</reference>
<gene>
    <name evidence="2" type="ORF">ACHAWU_009247</name>
</gene>
<organism evidence="2 3">
    <name type="scientific">Discostella pseudostelligera</name>
    <dbReference type="NCBI Taxonomy" id="259834"/>
    <lineage>
        <taxon>Eukaryota</taxon>
        <taxon>Sar</taxon>
        <taxon>Stramenopiles</taxon>
        <taxon>Ochrophyta</taxon>
        <taxon>Bacillariophyta</taxon>
        <taxon>Coscinodiscophyceae</taxon>
        <taxon>Thalassiosirophycidae</taxon>
        <taxon>Stephanodiscales</taxon>
        <taxon>Stephanodiscaceae</taxon>
        <taxon>Discostella</taxon>
    </lineage>
</organism>
<dbReference type="InterPro" id="IPR005135">
    <property type="entry name" value="Endo/exonuclease/phosphatase"/>
</dbReference>
<keyword evidence="3" id="KW-1185">Reference proteome</keyword>
<dbReference type="Gene3D" id="3.60.10.10">
    <property type="entry name" value="Endonuclease/exonuclease/phosphatase"/>
    <property type="match status" value="1"/>
</dbReference>
<dbReference type="AlphaFoldDB" id="A0ABD3ND95"/>
<dbReference type="PANTHER" id="PTHR12121">
    <property type="entry name" value="CARBON CATABOLITE REPRESSOR PROTEIN 4"/>
    <property type="match status" value="1"/>
</dbReference>
<dbReference type="InterPro" id="IPR036691">
    <property type="entry name" value="Endo/exonu/phosph_ase_sf"/>
</dbReference>
<evidence type="ECO:0000313" key="2">
    <source>
        <dbReference type="EMBL" id="KAL3770715.1"/>
    </source>
</evidence>